<evidence type="ECO:0000256" key="6">
    <source>
        <dbReference type="ARBA" id="ARBA00022777"/>
    </source>
</evidence>
<proteinExistence type="predicted"/>
<dbReference type="GO" id="GO:0006355">
    <property type="term" value="P:regulation of DNA-templated transcription"/>
    <property type="evidence" value="ECO:0007669"/>
    <property type="project" value="InterPro"/>
</dbReference>
<dbReference type="InterPro" id="IPR005467">
    <property type="entry name" value="His_kinase_dom"/>
</dbReference>
<dbReference type="InterPro" id="IPR000014">
    <property type="entry name" value="PAS"/>
</dbReference>
<organism evidence="11 12">
    <name type="scientific">Abyssobacteria bacterium (strain SURF_5)</name>
    <dbReference type="NCBI Taxonomy" id="2093360"/>
    <lineage>
        <taxon>Bacteria</taxon>
        <taxon>Pseudomonadati</taxon>
        <taxon>Candidatus Hydrogenedentota</taxon>
        <taxon>Candidatus Abyssobacteria</taxon>
    </lineage>
</organism>
<dbReference type="EC" id="2.7.13.3" evidence="2"/>
<dbReference type="InterPro" id="IPR013767">
    <property type="entry name" value="PAS_fold"/>
</dbReference>
<dbReference type="Gene3D" id="1.10.287.130">
    <property type="match status" value="1"/>
</dbReference>
<dbReference type="CDD" id="cd00130">
    <property type="entry name" value="PAS"/>
    <property type="match status" value="1"/>
</dbReference>
<reference evidence="11 12" key="1">
    <citation type="journal article" date="2017" name="ISME J.">
        <title>Energy and carbon metabolisms in a deep terrestrial subsurface fluid microbial community.</title>
        <authorList>
            <person name="Momper L."/>
            <person name="Jungbluth S.P."/>
            <person name="Lee M.D."/>
            <person name="Amend J.P."/>
        </authorList>
    </citation>
    <scope>NUCLEOTIDE SEQUENCE [LARGE SCALE GENOMIC DNA]</scope>
    <source>
        <strain evidence="11">SURF_5</strain>
    </source>
</reference>
<dbReference type="SUPFAM" id="SSF55781">
    <property type="entry name" value="GAF domain-like"/>
    <property type="match status" value="1"/>
</dbReference>
<accession>A0A3A4P6Q9</accession>
<keyword evidence="6" id="KW-0418">Kinase</keyword>
<dbReference type="SMART" id="SM00387">
    <property type="entry name" value="HATPase_c"/>
    <property type="match status" value="1"/>
</dbReference>
<evidence type="ECO:0000256" key="2">
    <source>
        <dbReference type="ARBA" id="ARBA00012438"/>
    </source>
</evidence>
<dbReference type="AlphaFoldDB" id="A0A3A4P6Q9"/>
<dbReference type="NCBIfam" id="TIGR00229">
    <property type="entry name" value="sensory_box"/>
    <property type="match status" value="1"/>
</dbReference>
<dbReference type="GO" id="GO:0005524">
    <property type="term" value="F:ATP binding"/>
    <property type="evidence" value="ECO:0007669"/>
    <property type="project" value="UniProtKB-KW"/>
</dbReference>
<dbReference type="SUPFAM" id="SSF55785">
    <property type="entry name" value="PYP-like sensor domain (PAS domain)"/>
    <property type="match status" value="1"/>
</dbReference>
<dbReference type="InterPro" id="IPR036097">
    <property type="entry name" value="HisK_dim/P_sf"/>
</dbReference>
<dbReference type="SMART" id="SM00065">
    <property type="entry name" value="GAF"/>
    <property type="match status" value="1"/>
</dbReference>
<evidence type="ECO:0000313" key="12">
    <source>
        <dbReference type="Proteomes" id="UP000265882"/>
    </source>
</evidence>
<dbReference type="EMBL" id="QZKU01000045">
    <property type="protein sequence ID" value="RJP23551.1"/>
    <property type="molecule type" value="Genomic_DNA"/>
</dbReference>
<keyword evidence="8" id="KW-0902">Two-component regulatory system</keyword>
<dbReference type="Gene3D" id="3.30.565.10">
    <property type="entry name" value="Histidine kinase-like ATPase, C-terminal domain"/>
    <property type="match status" value="1"/>
</dbReference>
<protein>
    <recommendedName>
        <fullName evidence="2">histidine kinase</fullName>
        <ecNumber evidence="2">2.7.13.3</ecNumber>
    </recommendedName>
</protein>
<feature type="domain" description="Histidine kinase" evidence="9">
    <location>
        <begin position="364"/>
        <end position="570"/>
    </location>
</feature>
<keyword evidence="3" id="KW-0597">Phosphoprotein</keyword>
<dbReference type="PROSITE" id="PS50109">
    <property type="entry name" value="HIS_KIN"/>
    <property type="match status" value="1"/>
</dbReference>
<keyword evidence="4" id="KW-0808">Transferase</keyword>
<evidence type="ECO:0000313" key="11">
    <source>
        <dbReference type="EMBL" id="RJP23551.1"/>
    </source>
</evidence>
<keyword evidence="5" id="KW-0547">Nucleotide-binding</keyword>
<sequence>MLRRKAGASSWTGWVVQMKKDDRSDSSYQAIFNAANDAIFVHDIDTGEILDANEKACEMFGYAKDEIRRLTVEDLGSGEKPYTLEEARCLIQRAARGQPQVFEWRSKDRSGRLFWVEVSLKHAMIEGKQRMLALVRKIDGRKKVEEAVRRRIEFTRLITSISMRFINMPVDEIDGTAVDALRQIGEFASVDRSYIFQFYNDGGKMENTHEWCAEGIEPQAQRLKGLPVEDFSWFFSQIKDGRVFTAQVRELPPEAAIERAEWELEEIQSLACVPLLLRGVLIGFIGFDSVRQEKTWDEDDIALLKIVGEIFANALDRKRIEQALRESETRYRFLCERLQMAVEQKVAELRQAQSLAAIGQMVSVVAHEVRNPLQSIRTGMDVLHLEMAEDERKEVLADMDQGVDLLSSIITELLEYARPMELRRSSRPVGALVEEALGALSRKLQKIDVVLELDDQGREISVDGIKVTAALTNLISNSIDAMPDGGSLCIRSRFGRENGRDVVRFSIIDTGCGIAEDNLPKVQEAFFTTKIRGTGLGLPICKKIIEAHEGSMLIRSKVNEGTAVEIVLPV</sequence>
<comment type="catalytic activity">
    <reaction evidence="1">
        <text>ATP + protein L-histidine = ADP + protein N-phospho-L-histidine.</text>
        <dbReference type="EC" id="2.7.13.3"/>
    </reaction>
</comment>
<dbReference type="InterPro" id="IPR004358">
    <property type="entry name" value="Sig_transdc_His_kin-like_C"/>
</dbReference>
<dbReference type="SUPFAM" id="SSF47384">
    <property type="entry name" value="Homodimeric domain of signal transducing histidine kinase"/>
    <property type="match status" value="1"/>
</dbReference>
<dbReference type="InterPro" id="IPR035965">
    <property type="entry name" value="PAS-like_dom_sf"/>
</dbReference>
<dbReference type="Proteomes" id="UP000265882">
    <property type="component" value="Unassembled WGS sequence"/>
</dbReference>
<dbReference type="Pfam" id="PF00512">
    <property type="entry name" value="HisKA"/>
    <property type="match status" value="1"/>
</dbReference>
<keyword evidence="7" id="KW-0067">ATP-binding</keyword>
<evidence type="ECO:0000256" key="4">
    <source>
        <dbReference type="ARBA" id="ARBA00022679"/>
    </source>
</evidence>
<evidence type="ECO:0000256" key="8">
    <source>
        <dbReference type="ARBA" id="ARBA00023012"/>
    </source>
</evidence>
<dbReference type="InterPro" id="IPR029016">
    <property type="entry name" value="GAF-like_dom_sf"/>
</dbReference>
<dbReference type="InterPro" id="IPR003594">
    <property type="entry name" value="HATPase_dom"/>
</dbReference>
<dbReference type="SMART" id="SM00091">
    <property type="entry name" value="PAS"/>
    <property type="match status" value="1"/>
</dbReference>
<dbReference type="InterPro" id="IPR036890">
    <property type="entry name" value="HATPase_C_sf"/>
</dbReference>
<dbReference type="Pfam" id="PF01590">
    <property type="entry name" value="GAF"/>
    <property type="match status" value="1"/>
</dbReference>
<dbReference type="InterPro" id="IPR003018">
    <property type="entry name" value="GAF"/>
</dbReference>
<name>A0A3A4P6Q9_ABYX5</name>
<dbReference type="GO" id="GO:0000155">
    <property type="term" value="F:phosphorelay sensor kinase activity"/>
    <property type="evidence" value="ECO:0007669"/>
    <property type="project" value="InterPro"/>
</dbReference>
<dbReference type="PANTHER" id="PTHR43065">
    <property type="entry name" value="SENSOR HISTIDINE KINASE"/>
    <property type="match status" value="1"/>
</dbReference>
<dbReference type="PRINTS" id="PR00344">
    <property type="entry name" value="BCTRLSENSOR"/>
</dbReference>
<feature type="domain" description="PAS" evidence="10">
    <location>
        <begin position="24"/>
        <end position="67"/>
    </location>
</feature>
<evidence type="ECO:0000259" key="10">
    <source>
        <dbReference type="PROSITE" id="PS50112"/>
    </source>
</evidence>
<dbReference type="PROSITE" id="PS50112">
    <property type="entry name" value="PAS"/>
    <property type="match status" value="1"/>
</dbReference>
<evidence type="ECO:0000256" key="7">
    <source>
        <dbReference type="ARBA" id="ARBA00022840"/>
    </source>
</evidence>
<dbReference type="InterPro" id="IPR003661">
    <property type="entry name" value="HisK_dim/P_dom"/>
</dbReference>
<dbReference type="Pfam" id="PF00989">
    <property type="entry name" value="PAS"/>
    <property type="match status" value="1"/>
</dbReference>
<evidence type="ECO:0000256" key="1">
    <source>
        <dbReference type="ARBA" id="ARBA00000085"/>
    </source>
</evidence>
<dbReference type="SMART" id="SM00388">
    <property type="entry name" value="HisKA"/>
    <property type="match status" value="1"/>
</dbReference>
<dbReference type="Gene3D" id="3.30.450.20">
    <property type="entry name" value="PAS domain"/>
    <property type="match status" value="1"/>
</dbReference>
<dbReference type="SUPFAM" id="SSF55874">
    <property type="entry name" value="ATPase domain of HSP90 chaperone/DNA topoisomerase II/histidine kinase"/>
    <property type="match status" value="1"/>
</dbReference>
<dbReference type="PANTHER" id="PTHR43065:SF10">
    <property type="entry name" value="PEROXIDE STRESS-ACTIVATED HISTIDINE KINASE MAK3"/>
    <property type="match status" value="1"/>
</dbReference>
<gene>
    <name evidence="11" type="ORF">C4520_06255</name>
</gene>
<dbReference type="CDD" id="cd00082">
    <property type="entry name" value="HisKA"/>
    <property type="match status" value="1"/>
</dbReference>
<comment type="caution">
    <text evidence="11">The sequence shown here is derived from an EMBL/GenBank/DDBJ whole genome shotgun (WGS) entry which is preliminary data.</text>
</comment>
<evidence type="ECO:0000256" key="5">
    <source>
        <dbReference type="ARBA" id="ARBA00022741"/>
    </source>
</evidence>
<dbReference type="Gene3D" id="3.30.450.40">
    <property type="match status" value="1"/>
</dbReference>
<evidence type="ECO:0000259" key="9">
    <source>
        <dbReference type="PROSITE" id="PS50109"/>
    </source>
</evidence>
<dbReference type="Pfam" id="PF02518">
    <property type="entry name" value="HATPase_c"/>
    <property type="match status" value="1"/>
</dbReference>
<evidence type="ECO:0000256" key="3">
    <source>
        <dbReference type="ARBA" id="ARBA00022553"/>
    </source>
</evidence>